<dbReference type="InterPro" id="IPR043168">
    <property type="entry name" value="DegV_C"/>
</dbReference>
<dbReference type="InterPro" id="IPR003797">
    <property type="entry name" value="DegV"/>
</dbReference>
<dbReference type="NCBIfam" id="TIGR00762">
    <property type="entry name" value="DegV"/>
    <property type="match status" value="1"/>
</dbReference>
<name>A0A371IWQ0_9FIRM</name>
<dbReference type="SUPFAM" id="SSF82549">
    <property type="entry name" value="DAK1/DegV-like"/>
    <property type="match status" value="1"/>
</dbReference>
<comment type="caution">
    <text evidence="2">The sequence shown here is derived from an EMBL/GenBank/DDBJ whole genome shotgun (WGS) entry which is preliminary data.</text>
</comment>
<gene>
    <name evidence="2" type="ORF">CHF27_001515</name>
</gene>
<dbReference type="InterPro" id="IPR050270">
    <property type="entry name" value="DegV_domain_contain"/>
</dbReference>
<dbReference type="PANTHER" id="PTHR33434:SF2">
    <property type="entry name" value="FATTY ACID-BINDING PROTEIN TM_1468"/>
    <property type="match status" value="1"/>
</dbReference>
<dbReference type="EMBL" id="NOJZ02000001">
    <property type="protein sequence ID" value="RDY24904.1"/>
    <property type="molecule type" value="Genomic_DNA"/>
</dbReference>
<dbReference type="GO" id="GO:0008289">
    <property type="term" value="F:lipid binding"/>
    <property type="evidence" value="ECO:0007669"/>
    <property type="project" value="UniProtKB-KW"/>
</dbReference>
<dbReference type="PROSITE" id="PS51482">
    <property type="entry name" value="DEGV"/>
    <property type="match status" value="1"/>
</dbReference>
<evidence type="ECO:0000256" key="1">
    <source>
        <dbReference type="ARBA" id="ARBA00023121"/>
    </source>
</evidence>
<dbReference type="OrthoDB" id="2138472at2"/>
<organism evidence="2 3">
    <name type="scientific">Romboutsia maritimum</name>
    <dbReference type="NCBI Taxonomy" id="2020948"/>
    <lineage>
        <taxon>Bacteria</taxon>
        <taxon>Bacillati</taxon>
        <taxon>Bacillota</taxon>
        <taxon>Clostridia</taxon>
        <taxon>Peptostreptococcales</taxon>
        <taxon>Peptostreptococcaceae</taxon>
        <taxon>Romboutsia</taxon>
    </lineage>
</organism>
<sequence length="280" mass="30901">MNKIKLIVDGSCDLSKDILQKYDIEVVALNVQFGEESFVAGEEIDNETFYKMMSNSKELPKTSCPSPDKFIESYNCNEDNVLVLTLSSKLSGTYSSAVLAKNIFLKEYKDKNIQIVDTMNGSIGFGLLVIKTAQLIQEGKSIDEIVSIIEKIKNEVMFYGTLETLENAIKGGRVKPLAGKIINSLNFKVIIQVADGIVKPVDKARGEGNSLKKLIEYINLNVNDSKDKTLAIGHSNCKEKALKIKEMIEKQHEFKETIISEVGSVMGTYTSSGAILVSVL</sequence>
<keyword evidence="3" id="KW-1185">Reference proteome</keyword>
<dbReference type="Gene3D" id="3.30.1180.10">
    <property type="match status" value="1"/>
</dbReference>
<proteinExistence type="predicted"/>
<evidence type="ECO:0000313" key="3">
    <source>
        <dbReference type="Proteomes" id="UP000243494"/>
    </source>
</evidence>
<reference evidence="2 3" key="1">
    <citation type="journal article" date="2017" name="Genome Announc.">
        <title>Draft Genome Sequence of Romboutsia maritimum sp. nov. Strain CCRI-22766(T), Isolated from Coastal Estuarine Mud.</title>
        <authorList>
            <person name="Maheux A.F."/>
            <person name="Boudreau D.K."/>
            <person name="Berube E."/>
            <person name="Boissinot M."/>
            <person name="Raymond F."/>
            <person name="Brodeur S."/>
            <person name="Corbeil J."/>
            <person name="Brightwell G."/>
            <person name="Broda D."/>
            <person name="Omar R.F."/>
            <person name="Bergeron M.G."/>
        </authorList>
    </citation>
    <scope>NUCLEOTIDE SEQUENCE [LARGE SCALE GENOMIC DNA]</scope>
    <source>
        <strain evidence="2 3">CCRI-22766</strain>
    </source>
</reference>
<dbReference type="PANTHER" id="PTHR33434">
    <property type="entry name" value="DEGV DOMAIN-CONTAINING PROTEIN DR_1986-RELATED"/>
    <property type="match status" value="1"/>
</dbReference>
<evidence type="ECO:0000313" key="2">
    <source>
        <dbReference type="EMBL" id="RDY24904.1"/>
    </source>
</evidence>
<accession>A0A371IWQ0</accession>
<dbReference type="RefSeq" id="WP_095404737.1">
    <property type="nucleotide sequence ID" value="NZ_NOJZ02000001.1"/>
</dbReference>
<protein>
    <submittedName>
        <fullName evidence="2">DegV family protein</fullName>
    </submittedName>
</protein>
<dbReference type="Proteomes" id="UP000243494">
    <property type="component" value="Unassembled WGS sequence"/>
</dbReference>
<dbReference type="AlphaFoldDB" id="A0A371IWQ0"/>
<dbReference type="Pfam" id="PF02645">
    <property type="entry name" value="DegV"/>
    <property type="match status" value="1"/>
</dbReference>
<dbReference type="Gene3D" id="3.40.50.10170">
    <property type="match status" value="1"/>
</dbReference>
<keyword evidence="1" id="KW-0446">Lipid-binding</keyword>